<dbReference type="InterPro" id="IPR000195">
    <property type="entry name" value="Rab-GAP-TBC_dom"/>
</dbReference>
<feature type="compositionally biased region" description="Polar residues" evidence="5">
    <location>
        <begin position="1124"/>
        <end position="1135"/>
    </location>
</feature>
<feature type="compositionally biased region" description="Polar residues" evidence="5">
    <location>
        <begin position="1098"/>
        <end position="1114"/>
    </location>
</feature>
<sequence>MSASDFDDIFGDDLKMDATGAPTLTNVDLDDDDLFGGEPSGKMAKPAEAAAGDTPQSQANWAQIGGREQDEFLSWLDDGPSQPGSASSATTDLGKRETPVAVIPLDAAPPPVPVIPVATAPAPAFDSVSLDDDDDFDRIVQNAGKQTEASAANPIATDAASSNVSLDDDDDDLERIVQNANKHTGVTAPIQTAPIGTANISLDNDDDDDDLEQIVKKANKQSNASGSRENSSSSLQIKSQVQAQHKSQKVDVIAVRQVYQETGELPARSRLTLWQRAVQPGSQDSASMYAVQTTSRTLPSQALLRKEVEALCSRIFASAAHARVLREVGDSMRGTHLLFIDSAETLLTHLCHQFDIDYVSGTALTFAPLLVASGSEPLHPEIVETLAATCRRFVPHIAQKLPIRAFAAGRRPLLKRLLLYHAPQLASHLQENFPTWNNAPPEEYDAASGGEGSGAIPDSWLASFFESDAMASDPANFDFLLRVWDCSLLLEAFSSNESTPLSTGSYIIVYAMIAAEKALLRMQGEQLRHCMASTLTETLLRGEATKDAVFACNIRQLMHATPPCFYTKLRSAGLPPSPVIDAAVSGSDTLTSTAAASNTSFGMNSLLTASTQGVKDLSNLMIDMPVKLMIDMPVKLLTMVPLNPMAALSSPTSTSLTDSPETQQLFYLHVQAMEVAAVSVTLDAKEVIPSVFGGIQGHDTPEAESIRYFIIDCRGPEDKRGGQVPTALHFDPDAVADPILLDQILATLNPLKSAGVHICVMGQGYAHIAEELRQFQQKNGVASSSPFSLSEGFLETYANDQTRVQSTIEFLLKHNFPRVSLLDGGYVAAHGHLFRSHSLTVDDLADHDTPHCLLCQHDRSMQTTNTPGNNNVSEPRHVEEKESAADRGSSFAGRTASSRTIENVSETAASGSTHGTLSPEEQSGFTDINLSPATTSSNPVKSPSSYYSSFAGALKTGGKTILSPTMDGTKWLMKKSAATTAEFANAAASMGNMSSKTRTGSLQGVSPVGKTSDSPSVNTAAKPSASMGSSGMQGFNKLRNSIVSIGSESVDMLKKMENAVEHAVEQAAVATTATTAKFRVPFPSTISPSSKEAAVTFSPPTSAKASPVVNNSPSKARPDAPRATLSSDPTHSGFFHQSTDEMFTIDDDDDDEDNEGHFVQDVDSRSTSSFQTDSPISSFGGAAMIHDVAKGHVDELRKGMMVSRAQMLPCVSSPFFACYKKKPPVPGAPSHSNAHARRLVLMENHIVVLKSTTRNEDDVYMVKSCHPLGHVARMTCLKKNALMVSIYYKWKAIDGQIIERRNSYEVQQRDDFIKAVKTTMDKM</sequence>
<organism evidence="8 9">
    <name type="scientific">Phytophthora boehmeriae</name>
    <dbReference type="NCBI Taxonomy" id="109152"/>
    <lineage>
        <taxon>Eukaryota</taxon>
        <taxon>Sar</taxon>
        <taxon>Stramenopiles</taxon>
        <taxon>Oomycota</taxon>
        <taxon>Peronosporomycetes</taxon>
        <taxon>Peronosporales</taxon>
        <taxon>Peronosporaceae</taxon>
        <taxon>Phytophthora</taxon>
    </lineage>
</organism>
<dbReference type="GO" id="GO:0042147">
    <property type="term" value="P:retrograde transport, endosome to Golgi"/>
    <property type="evidence" value="ECO:0007669"/>
    <property type="project" value="InterPro"/>
</dbReference>
<feature type="compositionally biased region" description="Polar residues" evidence="5">
    <location>
        <begin position="895"/>
        <end position="945"/>
    </location>
</feature>
<dbReference type="OrthoDB" id="73307at2759"/>
<dbReference type="PROSITE" id="PS50206">
    <property type="entry name" value="RHODANESE_3"/>
    <property type="match status" value="1"/>
</dbReference>
<keyword evidence="4" id="KW-0333">Golgi apparatus</keyword>
<proteinExistence type="predicted"/>
<keyword evidence="3" id="KW-0217">Developmental protein</keyword>
<reference evidence="8" key="1">
    <citation type="submission" date="2021-02" db="EMBL/GenBank/DDBJ databases">
        <authorList>
            <person name="Palmer J.M."/>
        </authorList>
    </citation>
    <scope>NUCLEOTIDE SEQUENCE</scope>
    <source>
        <strain evidence="8">SCRP23</strain>
    </source>
</reference>
<feature type="compositionally biased region" description="Acidic residues" evidence="5">
    <location>
        <begin position="1"/>
        <end position="11"/>
    </location>
</feature>
<feature type="domain" description="Rhodanese" evidence="7">
    <location>
        <begin position="704"/>
        <end position="835"/>
    </location>
</feature>
<evidence type="ECO:0000256" key="2">
    <source>
        <dbReference type="ARBA" id="ARBA00014207"/>
    </source>
</evidence>
<feature type="compositionally biased region" description="Basic and acidic residues" evidence="5">
    <location>
        <begin position="874"/>
        <end position="885"/>
    </location>
</feature>
<evidence type="ECO:0000256" key="3">
    <source>
        <dbReference type="ARBA" id="ARBA00022473"/>
    </source>
</evidence>
<feature type="domain" description="Rab-GAP TBC" evidence="6">
    <location>
        <begin position="264"/>
        <end position="491"/>
    </location>
</feature>
<protein>
    <recommendedName>
        <fullName evidence="2">TBC1 domain family member 23</fullName>
    </recommendedName>
</protein>
<feature type="compositionally biased region" description="Polar residues" evidence="5">
    <location>
        <begin position="996"/>
        <end position="1033"/>
    </location>
</feature>
<dbReference type="PANTHER" id="PTHR13297:SF5">
    <property type="entry name" value="TBC1 DOMAIN FAMILY MEMBER 23"/>
    <property type="match status" value="1"/>
</dbReference>
<comment type="caution">
    <text evidence="8">The sequence shown here is derived from an EMBL/GenBank/DDBJ whole genome shotgun (WGS) entry which is preliminary data.</text>
</comment>
<dbReference type="InterPro" id="IPR039755">
    <property type="entry name" value="TBC1D23"/>
</dbReference>
<accession>A0A8T1X7S8</accession>
<evidence type="ECO:0000259" key="6">
    <source>
        <dbReference type="PROSITE" id="PS50086"/>
    </source>
</evidence>
<feature type="compositionally biased region" description="Polar residues" evidence="5">
    <location>
        <begin position="861"/>
        <end position="873"/>
    </location>
</feature>
<dbReference type="PANTHER" id="PTHR13297">
    <property type="entry name" value="TBC1 DOMAIN FAMILY MEMBER 23-RELATED"/>
    <property type="match status" value="1"/>
</dbReference>
<feature type="region of interest" description="Disordered" evidence="5">
    <location>
        <begin position="992"/>
        <end position="1033"/>
    </location>
</feature>
<evidence type="ECO:0000256" key="4">
    <source>
        <dbReference type="ARBA" id="ARBA00023034"/>
    </source>
</evidence>
<feature type="compositionally biased region" description="Low complexity" evidence="5">
    <location>
        <begin position="222"/>
        <end position="234"/>
    </location>
</feature>
<evidence type="ECO:0000313" key="9">
    <source>
        <dbReference type="Proteomes" id="UP000693981"/>
    </source>
</evidence>
<dbReference type="EMBL" id="JAGDFL010000006">
    <property type="protein sequence ID" value="KAG7401876.1"/>
    <property type="molecule type" value="Genomic_DNA"/>
</dbReference>
<evidence type="ECO:0000259" key="7">
    <source>
        <dbReference type="PROSITE" id="PS50206"/>
    </source>
</evidence>
<gene>
    <name evidence="8" type="ORF">PHYBOEH_009456</name>
</gene>
<dbReference type="PROSITE" id="PS50086">
    <property type="entry name" value="TBC_RABGAP"/>
    <property type="match status" value="1"/>
</dbReference>
<evidence type="ECO:0000313" key="8">
    <source>
        <dbReference type="EMBL" id="KAG7401876.1"/>
    </source>
</evidence>
<comment type="subcellular location">
    <subcellularLocation>
        <location evidence="1">Golgi apparatus</location>
        <location evidence="1">trans-Golgi network</location>
    </subcellularLocation>
</comment>
<dbReference type="Proteomes" id="UP000693981">
    <property type="component" value="Unassembled WGS sequence"/>
</dbReference>
<feature type="region of interest" description="Disordered" evidence="5">
    <location>
        <begin position="1082"/>
        <end position="1135"/>
    </location>
</feature>
<name>A0A8T1X7S8_9STRA</name>
<dbReference type="GO" id="GO:0005829">
    <property type="term" value="C:cytosol"/>
    <property type="evidence" value="ECO:0007669"/>
    <property type="project" value="GOC"/>
</dbReference>
<feature type="region of interest" description="Disordered" evidence="5">
    <location>
        <begin position="218"/>
        <end position="241"/>
    </location>
</feature>
<feature type="region of interest" description="Disordered" evidence="5">
    <location>
        <begin position="1"/>
        <end position="95"/>
    </location>
</feature>
<evidence type="ECO:0000256" key="1">
    <source>
        <dbReference type="ARBA" id="ARBA00004601"/>
    </source>
</evidence>
<dbReference type="GO" id="GO:0099041">
    <property type="term" value="P:vesicle tethering to Golgi"/>
    <property type="evidence" value="ECO:0007669"/>
    <property type="project" value="TreeGrafter"/>
</dbReference>
<keyword evidence="9" id="KW-1185">Reference proteome</keyword>
<dbReference type="GO" id="GO:0005802">
    <property type="term" value="C:trans-Golgi network"/>
    <property type="evidence" value="ECO:0007669"/>
    <property type="project" value="TreeGrafter"/>
</dbReference>
<dbReference type="CDD" id="cd20788">
    <property type="entry name" value="TBC1D23_C-like"/>
    <property type="match status" value="1"/>
</dbReference>
<feature type="region of interest" description="Disordered" evidence="5">
    <location>
        <begin position="860"/>
        <end position="945"/>
    </location>
</feature>
<dbReference type="InterPro" id="IPR001763">
    <property type="entry name" value="Rhodanese-like_dom"/>
</dbReference>
<feature type="compositionally biased region" description="Polar residues" evidence="5">
    <location>
        <begin position="82"/>
        <end position="91"/>
    </location>
</feature>
<evidence type="ECO:0000256" key="5">
    <source>
        <dbReference type="SAM" id="MobiDB-lite"/>
    </source>
</evidence>